<dbReference type="EMBL" id="JANPWB010000007">
    <property type="protein sequence ID" value="KAJ1172367.1"/>
    <property type="molecule type" value="Genomic_DNA"/>
</dbReference>
<gene>
    <name evidence="2" type="ORF">NDU88_004214</name>
</gene>
<evidence type="ECO:0000313" key="2">
    <source>
        <dbReference type="EMBL" id="KAJ1172367.1"/>
    </source>
</evidence>
<reference evidence="2" key="1">
    <citation type="journal article" date="2022" name="bioRxiv">
        <title>Sequencing and chromosome-scale assembly of the giantPleurodeles waltlgenome.</title>
        <authorList>
            <person name="Brown T."/>
            <person name="Elewa A."/>
            <person name="Iarovenko S."/>
            <person name="Subramanian E."/>
            <person name="Araus A.J."/>
            <person name="Petzold A."/>
            <person name="Susuki M."/>
            <person name="Suzuki K.-i.T."/>
            <person name="Hayashi T."/>
            <person name="Toyoda A."/>
            <person name="Oliveira C."/>
            <person name="Osipova E."/>
            <person name="Leigh N.D."/>
            <person name="Simon A."/>
            <person name="Yun M.H."/>
        </authorList>
    </citation>
    <scope>NUCLEOTIDE SEQUENCE</scope>
    <source>
        <strain evidence="2">20211129_DDA</strain>
        <tissue evidence="2">Liver</tissue>
    </source>
</reference>
<dbReference type="AlphaFoldDB" id="A0AAV7T936"/>
<accession>A0AAV7T936</accession>
<keyword evidence="3" id="KW-1185">Reference proteome</keyword>
<dbReference type="Proteomes" id="UP001066276">
    <property type="component" value="Chromosome 4_1"/>
</dbReference>
<proteinExistence type="predicted"/>
<sequence length="157" mass="16468">MAEEKVRQALALLEQAGRMDLVQPEAFGPGQPVRRASTGVAAAVLACSPPRTAQPMSLVRMGGRAAGGTGKRGAAWAGQGAAGRGAAWGSAEGNPYKVGHARHQILDEGAARRNLRGAACSARFQGVGEPRAARKKRRQFVDKHSTMPHQRLLVGRG</sequence>
<evidence type="ECO:0000256" key="1">
    <source>
        <dbReference type="SAM" id="MobiDB-lite"/>
    </source>
</evidence>
<evidence type="ECO:0000313" key="3">
    <source>
        <dbReference type="Proteomes" id="UP001066276"/>
    </source>
</evidence>
<feature type="region of interest" description="Disordered" evidence="1">
    <location>
        <begin position="125"/>
        <end position="157"/>
    </location>
</feature>
<organism evidence="2 3">
    <name type="scientific">Pleurodeles waltl</name>
    <name type="common">Iberian ribbed newt</name>
    <dbReference type="NCBI Taxonomy" id="8319"/>
    <lineage>
        <taxon>Eukaryota</taxon>
        <taxon>Metazoa</taxon>
        <taxon>Chordata</taxon>
        <taxon>Craniata</taxon>
        <taxon>Vertebrata</taxon>
        <taxon>Euteleostomi</taxon>
        <taxon>Amphibia</taxon>
        <taxon>Batrachia</taxon>
        <taxon>Caudata</taxon>
        <taxon>Salamandroidea</taxon>
        <taxon>Salamandridae</taxon>
        <taxon>Pleurodelinae</taxon>
        <taxon>Pleurodeles</taxon>
    </lineage>
</organism>
<comment type="caution">
    <text evidence="2">The sequence shown here is derived from an EMBL/GenBank/DDBJ whole genome shotgun (WGS) entry which is preliminary data.</text>
</comment>
<protein>
    <submittedName>
        <fullName evidence="2">Uncharacterized protein</fullName>
    </submittedName>
</protein>
<name>A0AAV7T936_PLEWA</name>